<dbReference type="PANTHER" id="PTHR10815">
    <property type="entry name" value="METHYLATED-DNA--PROTEIN-CYSTEINE METHYLTRANSFERASE"/>
    <property type="match status" value="1"/>
</dbReference>
<dbReference type="PANTHER" id="PTHR10815:SF13">
    <property type="entry name" value="METHYLATED-DNA--PROTEIN-CYSTEINE METHYLTRANSFERASE"/>
    <property type="match status" value="1"/>
</dbReference>
<accession>A0A1G2NDP6</accession>
<evidence type="ECO:0000256" key="6">
    <source>
        <dbReference type="ARBA" id="ARBA00049348"/>
    </source>
</evidence>
<gene>
    <name evidence="8" type="ORF">A2928_01565</name>
</gene>
<organism evidence="8 9">
    <name type="scientific">Candidatus Taylorbacteria bacterium RIFCSPLOWO2_01_FULL_45_15b</name>
    <dbReference type="NCBI Taxonomy" id="1802319"/>
    <lineage>
        <taxon>Bacteria</taxon>
        <taxon>Candidatus Tayloriibacteriota</taxon>
    </lineage>
</organism>
<evidence type="ECO:0000259" key="7">
    <source>
        <dbReference type="Pfam" id="PF01035"/>
    </source>
</evidence>
<dbReference type="InterPro" id="IPR014048">
    <property type="entry name" value="MethylDNA_cys_MeTrfase_DNA-bd"/>
</dbReference>
<dbReference type="GO" id="GO:0006281">
    <property type="term" value="P:DNA repair"/>
    <property type="evidence" value="ECO:0007669"/>
    <property type="project" value="UniProtKB-KW"/>
</dbReference>
<evidence type="ECO:0000313" key="8">
    <source>
        <dbReference type="EMBL" id="OHA33559.1"/>
    </source>
</evidence>
<comment type="catalytic activity">
    <reaction evidence="6">
        <text>a 6-O-methyl-2'-deoxyguanosine in DNA + L-cysteinyl-[protein] = S-methyl-L-cysteinyl-[protein] + a 2'-deoxyguanosine in DNA</text>
        <dbReference type="Rhea" id="RHEA:24000"/>
        <dbReference type="Rhea" id="RHEA-COMP:10131"/>
        <dbReference type="Rhea" id="RHEA-COMP:10132"/>
        <dbReference type="Rhea" id="RHEA-COMP:11367"/>
        <dbReference type="Rhea" id="RHEA-COMP:11368"/>
        <dbReference type="ChEBI" id="CHEBI:29950"/>
        <dbReference type="ChEBI" id="CHEBI:82612"/>
        <dbReference type="ChEBI" id="CHEBI:85445"/>
        <dbReference type="ChEBI" id="CHEBI:85448"/>
        <dbReference type="EC" id="2.1.1.63"/>
    </reaction>
</comment>
<dbReference type="Pfam" id="PF01035">
    <property type="entry name" value="DNA_binding_1"/>
    <property type="match status" value="1"/>
</dbReference>
<dbReference type="STRING" id="1802319.A2928_01565"/>
<keyword evidence="4" id="KW-0227">DNA damage</keyword>
<dbReference type="NCBIfam" id="TIGR00589">
    <property type="entry name" value="ogt"/>
    <property type="match status" value="1"/>
</dbReference>
<evidence type="ECO:0000256" key="4">
    <source>
        <dbReference type="ARBA" id="ARBA00022763"/>
    </source>
</evidence>
<dbReference type="SUPFAM" id="SSF46767">
    <property type="entry name" value="Methylated DNA-protein cysteine methyltransferase, C-terminal domain"/>
    <property type="match status" value="1"/>
</dbReference>
<sequence>MVNLKKIKKNLRTKDAFRSRILDVVRGIPKGAVLTYKEVARLAGNEKAARAVGAVLRRNYNSEIPCHRVIKTDGTFGGYNRGIENKAAILKKEGYRATVNSL</sequence>
<protein>
    <recommendedName>
        <fullName evidence="7">Methylated-DNA-[protein]-cysteine S-methyltransferase DNA binding domain-containing protein</fullName>
    </recommendedName>
</protein>
<dbReference type="Proteomes" id="UP000176221">
    <property type="component" value="Unassembled WGS sequence"/>
</dbReference>
<dbReference type="InterPro" id="IPR001497">
    <property type="entry name" value="MethylDNA_cys_MeTrfase_AS"/>
</dbReference>
<dbReference type="EMBL" id="MHRX01000032">
    <property type="protein sequence ID" value="OHA33559.1"/>
    <property type="molecule type" value="Genomic_DNA"/>
</dbReference>
<evidence type="ECO:0000313" key="9">
    <source>
        <dbReference type="Proteomes" id="UP000176221"/>
    </source>
</evidence>
<dbReference type="AlphaFoldDB" id="A0A1G2NDP6"/>
<proteinExistence type="predicted"/>
<evidence type="ECO:0000256" key="2">
    <source>
        <dbReference type="ARBA" id="ARBA00022603"/>
    </source>
</evidence>
<reference evidence="8 9" key="1">
    <citation type="journal article" date="2016" name="Nat. Commun.">
        <title>Thousands of microbial genomes shed light on interconnected biogeochemical processes in an aquifer system.</title>
        <authorList>
            <person name="Anantharaman K."/>
            <person name="Brown C.T."/>
            <person name="Hug L.A."/>
            <person name="Sharon I."/>
            <person name="Castelle C.J."/>
            <person name="Probst A.J."/>
            <person name="Thomas B.C."/>
            <person name="Singh A."/>
            <person name="Wilkins M.J."/>
            <person name="Karaoz U."/>
            <person name="Brodie E.L."/>
            <person name="Williams K.H."/>
            <person name="Hubbard S.S."/>
            <person name="Banfield J.F."/>
        </authorList>
    </citation>
    <scope>NUCLEOTIDE SEQUENCE [LARGE SCALE GENOMIC DNA]</scope>
</reference>
<evidence type="ECO:0000256" key="3">
    <source>
        <dbReference type="ARBA" id="ARBA00022679"/>
    </source>
</evidence>
<dbReference type="Gene3D" id="1.10.10.10">
    <property type="entry name" value="Winged helix-like DNA-binding domain superfamily/Winged helix DNA-binding domain"/>
    <property type="match status" value="1"/>
</dbReference>
<dbReference type="PROSITE" id="PS00374">
    <property type="entry name" value="MGMT"/>
    <property type="match status" value="1"/>
</dbReference>
<keyword evidence="3" id="KW-0808">Transferase</keyword>
<comment type="catalytic activity">
    <reaction evidence="1">
        <text>a 4-O-methyl-thymidine in DNA + L-cysteinyl-[protein] = a thymidine in DNA + S-methyl-L-cysteinyl-[protein]</text>
        <dbReference type="Rhea" id="RHEA:53428"/>
        <dbReference type="Rhea" id="RHEA-COMP:10131"/>
        <dbReference type="Rhea" id="RHEA-COMP:10132"/>
        <dbReference type="Rhea" id="RHEA-COMP:13555"/>
        <dbReference type="Rhea" id="RHEA-COMP:13556"/>
        <dbReference type="ChEBI" id="CHEBI:29950"/>
        <dbReference type="ChEBI" id="CHEBI:82612"/>
        <dbReference type="ChEBI" id="CHEBI:137386"/>
        <dbReference type="ChEBI" id="CHEBI:137387"/>
        <dbReference type="EC" id="2.1.1.63"/>
    </reaction>
</comment>
<dbReference type="InterPro" id="IPR036388">
    <property type="entry name" value="WH-like_DNA-bd_sf"/>
</dbReference>
<comment type="caution">
    <text evidence="8">The sequence shown here is derived from an EMBL/GenBank/DDBJ whole genome shotgun (WGS) entry which is preliminary data.</text>
</comment>
<evidence type="ECO:0000256" key="5">
    <source>
        <dbReference type="ARBA" id="ARBA00023204"/>
    </source>
</evidence>
<dbReference type="GO" id="GO:0003908">
    <property type="term" value="F:methylated-DNA-[protein]-cysteine S-methyltransferase activity"/>
    <property type="evidence" value="ECO:0007669"/>
    <property type="project" value="UniProtKB-EC"/>
</dbReference>
<feature type="domain" description="Methylated-DNA-[protein]-cysteine S-methyltransferase DNA binding" evidence="7">
    <location>
        <begin position="16"/>
        <end position="94"/>
    </location>
</feature>
<dbReference type="CDD" id="cd06445">
    <property type="entry name" value="ATase"/>
    <property type="match status" value="1"/>
</dbReference>
<dbReference type="GO" id="GO:0032259">
    <property type="term" value="P:methylation"/>
    <property type="evidence" value="ECO:0007669"/>
    <property type="project" value="UniProtKB-KW"/>
</dbReference>
<evidence type="ECO:0000256" key="1">
    <source>
        <dbReference type="ARBA" id="ARBA00001286"/>
    </source>
</evidence>
<keyword evidence="5" id="KW-0234">DNA repair</keyword>
<dbReference type="InterPro" id="IPR036217">
    <property type="entry name" value="MethylDNA_cys_MeTrfase_DNAb"/>
</dbReference>
<keyword evidence="2" id="KW-0489">Methyltransferase</keyword>
<name>A0A1G2NDP6_9BACT</name>